<name>W2HKF2_PHYNI</name>
<feature type="compositionally biased region" description="Acidic residues" evidence="1">
    <location>
        <begin position="86"/>
        <end position="104"/>
    </location>
</feature>
<evidence type="ECO:0000256" key="1">
    <source>
        <dbReference type="SAM" id="MobiDB-lite"/>
    </source>
</evidence>
<organism evidence="2">
    <name type="scientific">Phytophthora nicotianae</name>
    <name type="common">Potato buckeye rot agent</name>
    <name type="synonym">Phytophthora parasitica</name>
    <dbReference type="NCBI Taxonomy" id="4792"/>
    <lineage>
        <taxon>Eukaryota</taxon>
        <taxon>Sar</taxon>
        <taxon>Stramenopiles</taxon>
        <taxon>Oomycota</taxon>
        <taxon>Peronosporomycetes</taxon>
        <taxon>Peronosporales</taxon>
        <taxon>Peronosporaceae</taxon>
        <taxon>Phytophthora</taxon>
    </lineage>
</organism>
<evidence type="ECO:0000313" key="2">
    <source>
        <dbReference type="EMBL" id="ETK95609.1"/>
    </source>
</evidence>
<sequence>MLQEGEDPVPKNQVVAGGEQFCNEEMSGLQDAHQANKSVRPSEDDQVTEEFYTSHAEETEVQRSDIEATDGEENESVVGMCGSSVADEDPEDAEEYGTASDEDVTVASDFAGN</sequence>
<proteinExistence type="predicted"/>
<dbReference type="EMBL" id="KI684253">
    <property type="protein sequence ID" value="ETK95609.1"/>
    <property type="molecule type" value="Genomic_DNA"/>
</dbReference>
<protein>
    <submittedName>
        <fullName evidence="2">Uncharacterized protein</fullName>
    </submittedName>
</protein>
<feature type="compositionally biased region" description="Basic and acidic residues" evidence="1">
    <location>
        <begin position="55"/>
        <end position="66"/>
    </location>
</feature>
<dbReference type="AlphaFoldDB" id="W2HKF2"/>
<reference evidence="2" key="1">
    <citation type="submission" date="2013-11" db="EMBL/GenBank/DDBJ databases">
        <title>The Genome Sequence of Phytophthora parasitica CJ02B3.</title>
        <authorList>
            <consortium name="The Broad Institute Genomics Platform"/>
            <person name="Russ C."/>
            <person name="Tyler B."/>
            <person name="Panabieres F."/>
            <person name="Shan W."/>
            <person name="Tripathy S."/>
            <person name="Grunwald N."/>
            <person name="Machado M."/>
            <person name="Johnson C.S."/>
            <person name="Arredondo F."/>
            <person name="Hong C."/>
            <person name="Coffey M."/>
            <person name="Young S.K."/>
            <person name="Zeng Q."/>
            <person name="Gargeya S."/>
            <person name="Fitzgerald M."/>
            <person name="Abouelleil A."/>
            <person name="Alvarado L."/>
            <person name="Chapman S.B."/>
            <person name="Gainer-Dewar J."/>
            <person name="Goldberg J."/>
            <person name="Griggs A."/>
            <person name="Gujja S."/>
            <person name="Hansen M."/>
            <person name="Howarth C."/>
            <person name="Imamovic A."/>
            <person name="Ireland A."/>
            <person name="Larimer J."/>
            <person name="McCowan C."/>
            <person name="Murphy C."/>
            <person name="Pearson M."/>
            <person name="Poon T.W."/>
            <person name="Priest M."/>
            <person name="Roberts A."/>
            <person name="Saif S."/>
            <person name="Shea T."/>
            <person name="Sykes S."/>
            <person name="Wortman J."/>
            <person name="Nusbaum C."/>
            <person name="Birren B."/>
        </authorList>
    </citation>
    <scope>NUCLEOTIDE SEQUENCE [LARGE SCALE GENOMIC DNA]</scope>
    <source>
        <strain evidence="2">CJ02B3</strain>
    </source>
</reference>
<feature type="region of interest" description="Disordered" evidence="1">
    <location>
        <begin position="25"/>
        <end position="113"/>
    </location>
</feature>
<gene>
    <name evidence="2" type="ORF">L915_01482</name>
</gene>
<dbReference type="Proteomes" id="UP000053236">
    <property type="component" value="Unassembled WGS sequence"/>
</dbReference>
<accession>W2HKF2</accession>